<dbReference type="GO" id="GO:0004497">
    <property type="term" value="F:monooxygenase activity"/>
    <property type="evidence" value="ECO:0007669"/>
    <property type="project" value="UniProtKB-KW"/>
</dbReference>
<dbReference type="InterPro" id="IPR050121">
    <property type="entry name" value="Cytochrome_P450_monoxygenase"/>
</dbReference>
<evidence type="ECO:0000256" key="6">
    <source>
        <dbReference type="RuleBase" id="RU000461"/>
    </source>
</evidence>
<dbReference type="OMA" id="FIPGRWG"/>
<dbReference type="GO" id="GO:0005506">
    <property type="term" value="F:iron ion binding"/>
    <property type="evidence" value="ECO:0007669"/>
    <property type="project" value="InterPro"/>
</dbReference>
<evidence type="ECO:0000256" key="1">
    <source>
        <dbReference type="ARBA" id="ARBA00001971"/>
    </source>
</evidence>
<dbReference type="InterPro" id="IPR017972">
    <property type="entry name" value="Cyt_P450_CS"/>
</dbReference>
<gene>
    <name evidence="7" type="ORF">CLAFUR5_11803</name>
</gene>
<dbReference type="GO" id="GO:0016705">
    <property type="term" value="F:oxidoreductase activity, acting on paired donors, with incorporation or reduction of molecular oxygen"/>
    <property type="evidence" value="ECO:0007669"/>
    <property type="project" value="InterPro"/>
</dbReference>
<reference evidence="7" key="1">
    <citation type="submission" date="2021-12" db="EMBL/GenBank/DDBJ databases">
        <authorList>
            <person name="Zaccaron A."/>
            <person name="Stergiopoulos I."/>
        </authorList>
    </citation>
    <scope>NUCLEOTIDE SEQUENCE</scope>
    <source>
        <strain evidence="7">Race5_Kim</strain>
    </source>
</reference>
<dbReference type="PRINTS" id="PR00465">
    <property type="entry name" value="EP450IV"/>
</dbReference>
<evidence type="ECO:0000256" key="2">
    <source>
        <dbReference type="ARBA" id="ARBA00010617"/>
    </source>
</evidence>
<comment type="similarity">
    <text evidence="2 6">Belongs to the cytochrome P450 family.</text>
</comment>
<reference evidence="7" key="2">
    <citation type="journal article" date="2022" name="Microb. Genom.">
        <title>A chromosome-scale genome assembly of the tomato pathogen Cladosporium fulvum reveals a compartmentalized genome architecture and the presence of a dispensable chromosome.</title>
        <authorList>
            <person name="Zaccaron A.Z."/>
            <person name="Chen L.H."/>
            <person name="Samaras A."/>
            <person name="Stergiopoulos I."/>
        </authorList>
    </citation>
    <scope>NUCLEOTIDE SEQUENCE</scope>
    <source>
        <strain evidence="7">Race5_Kim</strain>
    </source>
</reference>
<dbReference type="KEGG" id="ffu:CLAFUR5_11803"/>
<name>A0A9Q8UU37_PASFU</name>
<comment type="cofactor">
    <cofactor evidence="1 5">
        <name>heme</name>
        <dbReference type="ChEBI" id="CHEBI:30413"/>
    </cofactor>
</comment>
<dbReference type="InterPro" id="IPR002403">
    <property type="entry name" value="Cyt_P450_E_grp-IV"/>
</dbReference>
<protein>
    <submittedName>
        <fullName evidence="7">Cytochrome P450-DIT2</fullName>
    </submittedName>
</protein>
<evidence type="ECO:0000256" key="3">
    <source>
        <dbReference type="ARBA" id="ARBA00022723"/>
    </source>
</evidence>
<dbReference type="OrthoDB" id="1470350at2759"/>
<dbReference type="AlphaFoldDB" id="A0A9Q8UU37"/>
<dbReference type="PROSITE" id="PS00086">
    <property type="entry name" value="CYTOCHROME_P450"/>
    <property type="match status" value="1"/>
</dbReference>
<accession>A0A9Q8UU37</accession>
<organism evidence="7 8">
    <name type="scientific">Passalora fulva</name>
    <name type="common">Tomato leaf mold</name>
    <name type="synonym">Cladosporium fulvum</name>
    <dbReference type="NCBI Taxonomy" id="5499"/>
    <lineage>
        <taxon>Eukaryota</taxon>
        <taxon>Fungi</taxon>
        <taxon>Dikarya</taxon>
        <taxon>Ascomycota</taxon>
        <taxon>Pezizomycotina</taxon>
        <taxon>Dothideomycetes</taxon>
        <taxon>Dothideomycetidae</taxon>
        <taxon>Mycosphaerellales</taxon>
        <taxon>Mycosphaerellaceae</taxon>
        <taxon>Fulvia</taxon>
    </lineage>
</organism>
<keyword evidence="6" id="KW-0560">Oxidoreductase</keyword>
<dbReference type="RefSeq" id="XP_047766920.1">
    <property type="nucleotide sequence ID" value="XM_047910951.1"/>
</dbReference>
<dbReference type="GeneID" id="71991681"/>
<sequence length="166" mass="18948">MGVQTDRPTSDQLNDLLHLTTCITESLRLMPPIGQLINRLATSSLTLGEDHVVPEGTYVGYNSYATNCDPDVWGKDADEFIPGRWGETIEEVRKQYRRQKARAELIRFHGGRRACLGEGFAMVELKVTVFMLVRWVRWSLDEEWEEKMTPAGPLAPRGLRLVFAKR</sequence>
<feature type="binding site" description="axial binding residue" evidence="5">
    <location>
        <position position="115"/>
    </location>
    <ligand>
        <name>heme</name>
        <dbReference type="ChEBI" id="CHEBI:30413"/>
    </ligand>
    <ligandPart>
        <name>Fe</name>
        <dbReference type="ChEBI" id="CHEBI:18248"/>
    </ligandPart>
</feature>
<proteinExistence type="inferred from homology"/>
<dbReference type="PANTHER" id="PTHR24305">
    <property type="entry name" value="CYTOCHROME P450"/>
    <property type="match status" value="1"/>
</dbReference>
<dbReference type="Proteomes" id="UP000756132">
    <property type="component" value="Chromosome 10"/>
</dbReference>
<keyword evidence="5 6" id="KW-0349">Heme</keyword>
<dbReference type="GO" id="GO:0020037">
    <property type="term" value="F:heme binding"/>
    <property type="evidence" value="ECO:0007669"/>
    <property type="project" value="InterPro"/>
</dbReference>
<dbReference type="InterPro" id="IPR001128">
    <property type="entry name" value="Cyt_P450"/>
</dbReference>
<dbReference type="InterPro" id="IPR036396">
    <property type="entry name" value="Cyt_P450_sf"/>
</dbReference>
<evidence type="ECO:0000256" key="5">
    <source>
        <dbReference type="PIRSR" id="PIRSR602403-1"/>
    </source>
</evidence>
<evidence type="ECO:0000256" key="4">
    <source>
        <dbReference type="ARBA" id="ARBA00023004"/>
    </source>
</evidence>
<keyword evidence="6" id="KW-0503">Monooxygenase</keyword>
<dbReference type="Gene3D" id="1.10.630.10">
    <property type="entry name" value="Cytochrome P450"/>
    <property type="match status" value="1"/>
</dbReference>
<dbReference type="SUPFAM" id="SSF48264">
    <property type="entry name" value="Cytochrome P450"/>
    <property type="match status" value="1"/>
</dbReference>
<dbReference type="PRINTS" id="PR00385">
    <property type="entry name" value="P450"/>
</dbReference>
<keyword evidence="8" id="KW-1185">Reference proteome</keyword>
<evidence type="ECO:0000313" key="8">
    <source>
        <dbReference type="Proteomes" id="UP000756132"/>
    </source>
</evidence>
<evidence type="ECO:0000313" key="7">
    <source>
        <dbReference type="EMBL" id="UJO22554.1"/>
    </source>
</evidence>
<keyword evidence="4 5" id="KW-0408">Iron</keyword>
<dbReference type="EMBL" id="CP090172">
    <property type="protein sequence ID" value="UJO22554.1"/>
    <property type="molecule type" value="Genomic_DNA"/>
</dbReference>
<keyword evidence="3 5" id="KW-0479">Metal-binding</keyword>
<dbReference type="Pfam" id="PF00067">
    <property type="entry name" value="p450"/>
    <property type="match status" value="1"/>
</dbReference>
<dbReference type="PANTHER" id="PTHR24305:SF223">
    <property type="entry name" value="CYTOCHROME P450-DIT2"/>
    <property type="match status" value="1"/>
</dbReference>